<evidence type="ECO:0000313" key="2">
    <source>
        <dbReference type="Proteomes" id="UP001153954"/>
    </source>
</evidence>
<organism evidence="1 2">
    <name type="scientific">Euphydryas editha</name>
    <name type="common">Edith's checkerspot</name>
    <dbReference type="NCBI Taxonomy" id="104508"/>
    <lineage>
        <taxon>Eukaryota</taxon>
        <taxon>Metazoa</taxon>
        <taxon>Ecdysozoa</taxon>
        <taxon>Arthropoda</taxon>
        <taxon>Hexapoda</taxon>
        <taxon>Insecta</taxon>
        <taxon>Pterygota</taxon>
        <taxon>Neoptera</taxon>
        <taxon>Endopterygota</taxon>
        <taxon>Lepidoptera</taxon>
        <taxon>Glossata</taxon>
        <taxon>Ditrysia</taxon>
        <taxon>Papilionoidea</taxon>
        <taxon>Nymphalidae</taxon>
        <taxon>Nymphalinae</taxon>
        <taxon>Euphydryas</taxon>
    </lineage>
</organism>
<accession>A0AAU9V8B2</accession>
<keyword evidence="2" id="KW-1185">Reference proteome</keyword>
<dbReference type="EMBL" id="CAKOGL010000029">
    <property type="protein sequence ID" value="CAH2106456.1"/>
    <property type="molecule type" value="Genomic_DNA"/>
</dbReference>
<comment type="caution">
    <text evidence="1">The sequence shown here is derived from an EMBL/GenBank/DDBJ whole genome shotgun (WGS) entry which is preliminary data.</text>
</comment>
<evidence type="ECO:0000313" key="1">
    <source>
        <dbReference type="EMBL" id="CAH2106456.1"/>
    </source>
</evidence>
<dbReference type="Proteomes" id="UP001153954">
    <property type="component" value="Unassembled WGS sequence"/>
</dbReference>
<proteinExistence type="predicted"/>
<protein>
    <submittedName>
        <fullName evidence="1">Uncharacterized protein</fullName>
    </submittedName>
</protein>
<gene>
    <name evidence="1" type="ORF">EEDITHA_LOCUS20589</name>
</gene>
<reference evidence="1" key="1">
    <citation type="submission" date="2022-03" db="EMBL/GenBank/DDBJ databases">
        <authorList>
            <person name="Tunstrom K."/>
        </authorList>
    </citation>
    <scope>NUCLEOTIDE SEQUENCE</scope>
</reference>
<dbReference type="AlphaFoldDB" id="A0AAU9V8B2"/>
<name>A0AAU9V8B2_EUPED</name>
<sequence length="113" mass="13125">MKTAPQLPLKPDISIEFYICYEGNGYAESYRVLIGVRIYDEKLRSLVKQELAIHYETVLHTNINTHVYSRLARYFKIKLNDPALFGAFFKIELPEEMHRVCSFINADSVQGSH</sequence>